<dbReference type="Proteomes" id="UP001303889">
    <property type="component" value="Unassembled WGS sequence"/>
</dbReference>
<feature type="signal peptide" evidence="4">
    <location>
        <begin position="1"/>
        <end position="22"/>
    </location>
</feature>
<evidence type="ECO:0000313" key="5">
    <source>
        <dbReference type="EMBL" id="KAK3896990.1"/>
    </source>
</evidence>
<dbReference type="InterPro" id="IPR011696">
    <property type="entry name" value="Huwentoxin-1"/>
</dbReference>
<organism evidence="5 6">
    <name type="scientific">Staphylotrichum tortipilum</name>
    <dbReference type="NCBI Taxonomy" id="2831512"/>
    <lineage>
        <taxon>Eukaryota</taxon>
        <taxon>Fungi</taxon>
        <taxon>Dikarya</taxon>
        <taxon>Ascomycota</taxon>
        <taxon>Pezizomycotina</taxon>
        <taxon>Sordariomycetes</taxon>
        <taxon>Sordariomycetidae</taxon>
        <taxon>Sordariales</taxon>
        <taxon>Chaetomiaceae</taxon>
        <taxon>Staphylotrichum</taxon>
    </lineage>
</organism>
<evidence type="ECO:0000313" key="6">
    <source>
        <dbReference type="Proteomes" id="UP001303889"/>
    </source>
</evidence>
<dbReference type="EMBL" id="MU856313">
    <property type="protein sequence ID" value="KAK3896990.1"/>
    <property type="molecule type" value="Genomic_DNA"/>
</dbReference>
<proteinExistence type="predicted"/>
<accession>A0AAN6RNB1</accession>
<dbReference type="GO" id="GO:0008200">
    <property type="term" value="F:ion channel inhibitor activity"/>
    <property type="evidence" value="ECO:0007669"/>
    <property type="project" value="InterPro"/>
</dbReference>
<evidence type="ECO:0000256" key="1">
    <source>
        <dbReference type="ARBA" id="ARBA00004613"/>
    </source>
</evidence>
<protein>
    <submittedName>
        <fullName evidence="5">Uncharacterized protein</fullName>
    </submittedName>
</protein>
<keyword evidence="3" id="KW-1015">Disulfide bond</keyword>
<feature type="chain" id="PRO_5042903070" evidence="4">
    <location>
        <begin position="23"/>
        <end position="77"/>
    </location>
</feature>
<keyword evidence="4" id="KW-0732">Signal</keyword>
<dbReference type="Pfam" id="PF07740">
    <property type="entry name" value="Toxin_12"/>
    <property type="match status" value="1"/>
</dbReference>
<dbReference type="AlphaFoldDB" id="A0AAN6RNB1"/>
<comment type="subcellular location">
    <subcellularLocation>
        <location evidence="1">Secreted</location>
    </subcellularLocation>
</comment>
<reference evidence="5" key="1">
    <citation type="journal article" date="2023" name="Mol. Phylogenet. Evol.">
        <title>Genome-scale phylogeny and comparative genomics of the fungal order Sordariales.</title>
        <authorList>
            <person name="Hensen N."/>
            <person name="Bonometti L."/>
            <person name="Westerberg I."/>
            <person name="Brannstrom I.O."/>
            <person name="Guillou S."/>
            <person name="Cros-Aarteil S."/>
            <person name="Calhoun S."/>
            <person name="Haridas S."/>
            <person name="Kuo A."/>
            <person name="Mondo S."/>
            <person name="Pangilinan J."/>
            <person name="Riley R."/>
            <person name="LaButti K."/>
            <person name="Andreopoulos B."/>
            <person name="Lipzen A."/>
            <person name="Chen C."/>
            <person name="Yan M."/>
            <person name="Daum C."/>
            <person name="Ng V."/>
            <person name="Clum A."/>
            <person name="Steindorff A."/>
            <person name="Ohm R.A."/>
            <person name="Martin F."/>
            <person name="Silar P."/>
            <person name="Natvig D.O."/>
            <person name="Lalanne C."/>
            <person name="Gautier V."/>
            <person name="Ament-Velasquez S.L."/>
            <person name="Kruys A."/>
            <person name="Hutchinson M.I."/>
            <person name="Powell A.J."/>
            <person name="Barry K."/>
            <person name="Miller A.N."/>
            <person name="Grigoriev I.V."/>
            <person name="Debuchy R."/>
            <person name="Gladieux P."/>
            <person name="Hiltunen Thoren M."/>
            <person name="Johannesson H."/>
        </authorList>
    </citation>
    <scope>NUCLEOTIDE SEQUENCE</scope>
    <source>
        <strain evidence="5">CBS 103.79</strain>
    </source>
</reference>
<evidence type="ECO:0000256" key="2">
    <source>
        <dbReference type="ARBA" id="ARBA00022525"/>
    </source>
</evidence>
<evidence type="ECO:0000256" key="3">
    <source>
        <dbReference type="ARBA" id="ARBA00023157"/>
    </source>
</evidence>
<keyword evidence="6" id="KW-1185">Reference proteome</keyword>
<sequence length="77" mass="8331">MKFAASIHIILVFLLGLVAGLALPGQHPRAPSQYAMMDFRRRTACHSILTNCRTEADCCSGLRCDSFDGEAFCVPAG</sequence>
<comment type="caution">
    <text evidence="5">The sequence shown here is derived from an EMBL/GenBank/DDBJ whole genome shotgun (WGS) entry which is preliminary data.</text>
</comment>
<reference evidence="5" key="2">
    <citation type="submission" date="2023-05" db="EMBL/GenBank/DDBJ databases">
        <authorList>
            <consortium name="Lawrence Berkeley National Laboratory"/>
            <person name="Steindorff A."/>
            <person name="Hensen N."/>
            <person name="Bonometti L."/>
            <person name="Westerberg I."/>
            <person name="Brannstrom I.O."/>
            <person name="Guillou S."/>
            <person name="Cros-Aarteil S."/>
            <person name="Calhoun S."/>
            <person name="Haridas S."/>
            <person name="Kuo A."/>
            <person name="Mondo S."/>
            <person name="Pangilinan J."/>
            <person name="Riley R."/>
            <person name="Labutti K."/>
            <person name="Andreopoulos B."/>
            <person name="Lipzen A."/>
            <person name="Chen C."/>
            <person name="Yanf M."/>
            <person name="Daum C."/>
            <person name="Ng V."/>
            <person name="Clum A."/>
            <person name="Ohm R."/>
            <person name="Martin F."/>
            <person name="Silar P."/>
            <person name="Natvig D."/>
            <person name="Lalanne C."/>
            <person name="Gautier V."/>
            <person name="Ament-Velasquez S.L."/>
            <person name="Kruys A."/>
            <person name="Hutchinson M.I."/>
            <person name="Powell A.J."/>
            <person name="Barry K."/>
            <person name="Miller A.N."/>
            <person name="Grigoriev I.V."/>
            <person name="Debuchy R."/>
            <person name="Gladieux P."/>
            <person name="Thoren M.H."/>
            <person name="Johannesson H."/>
        </authorList>
    </citation>
    <scope>NUCLEOTIDE SEQUENCE</scope>
    <source>
        <strain evidence="5">CBS 103.79</strain>
    </source>
</reference>
<keyword evidence="2" id="KW-0964">Secreted</keyword>
<gene>
    <name evidence="5" type="ORF">C8A05DRAFT_39459</name>
</gene>
<evidence type="ECO:0000256" key="4">
    <source>
        <dbReference type="SAM" id="SignalP"/>
    </source>
</evidence>
<name>A0AAN6RNB1_9PEZI</name>
<dbReference type="GO" id="GO:0005576">
    <property type="term" value="C:extracellular region"/>
    <property type="evidence" value="ECO:0007669"/>
    <property type="project" value="UniProtKB-SubCell"/>
</dbReference>